<dbReference type="PATRIC" id="fig|641524.5.peg.4734"/>
<accession>S7V920</accession>
<proteinExistence type="predicted"/>
<sequence>MEVSGQERLKKLIGERERLHLEWQESESRKSGIFGNRTKKT</sequence>
<dbReference type="AlphaFoldDB" id="S7V920"/>
<dbReference type="STRING" id="641524.ADICYQ_4775"/>
<reference evidence="1 2" key="1">
    <citation type="journal article" date="2013" name="Genome Announc.">
        <title>Draft Genome Sequence of Cyclobacterium qasimii Strain M12-11BT, Isolated from Arctic Marine Sediment.</title>
        <authorList>
            <person name="Shivaji S."/>
            <person name="Ara S."/>
            <person name="Singh A."/>
            <person name="Kumar Pinnaka A."/>
        </authorList>
    </citation>
    <scope>NUCLEOTIDE SEQUENCE [LARGE SCALE GENOMIC DNA]</scope>
    <source>
        <strain evidence="1 2">M12-11B</strain>
    </source>
</reference>
<gene>
    <name evidence="1" type="ORF">ADICYQ_4775</name>
</gene>
<organism evidence="1 2">
    <name type="scientific">Cyclobacterium qasimii M12-11B</name>
    <dbReference type="NCBI Taxonomy" id="641524"/>
    <lineage>
        <taxon>Bacteria</taxon>
        <taxon>Pseudomonadati</taxon>
        <taxon>Bacteroidota</taxon>
        <taxon>Cytophagia</taxon>
        <taxon>Cytophagales</taxon>
        <taxon>Cyclobacteriaceae</taxon>
        <taxon>Cyclobacterium</taxon>
    </lineage>
</organism>
<dbReference type="EMBL" id="ATNM01000156">
    <property type="protein sequence ID" value="EPR66077.1"/>
    <property type="molecule type" value="Genomic_DNA"/>
</dbReference>
<comment type="caution">
    <text evidence="1">The sequence shown here is derived from an EMBL/GenBank/DDBJ whole genome shotgun (WGS) entry which is preliminary data.</text>
</comment>
<evidence type="ECO:0000313" key="2">
    <source>
        <dbReference type="Proteomes" id="UP000014974"/>
    </source>
</evidence>
<evidence type="ECO:0000313" key="1">
    <source>
        <dbReference type="EMBL" id="EPR66077.1"/>
    </source>
</evidence>
<protein>
    <submittedName>
        <fullName evidence="1">Uncharacterized protein</fullName>
    </submittedName>
</protein>
<name>S7V920_9BACT</name>
<dbReference type="Proteomes" id="UP000014974">
    <property type="component" value="Unassembled WGS sequence"/>
</dbReference>